<feature type="domain" description="Secretin/TonB short N-terminal" evidence="13">
    <location>
        <begin position="48"/>
        <end position="99"/>
    </location>
</feature>
<dbReference type="InterPro" id="IPR036942">
    <property type="entry name" value="Beta-barrel_TonB_sf"/>
</dbReference>
<dbReference type="PROSITE" id="PS52016">
    <property type="entry name" value="TONB_DEPENDENT_REC_3"/>
    <property type="match status" value="1"/>
</dbReference>
<keyword evidence="15" id="KW-1185">Reference proteome</keyword>
<organism evidence="14 15">
    <name type="scientific">Butyricimonas hominis</name>
    <dbReference type="NCBI Taxonomy" id="2763032"/>
    <lineage>
        <taxon>Bacteria</taxon>
        <taxon>Pseudomonadati</taxon>
        <taxon>Bacteroidota</taxon>
        <taxon>Bacteroidia</taxon>
        <taxon>Bacteroidales</taxon>
        <taxon>Odoribacteraceae</taxon>
        <taxon>Butyricimonas</taxon>
    </lineage>
</organism>
<evidence type="ECO:0000256" key="2">
    <source>
        <dbReference type="ARBA" id="ARBA00022448"/>
    </source>
</evidence>
<dbReference type="InterPro" id="IPR012910">
    <property type="entry name" value="Plug_dom"/>
</dbReference>
<keyword evidence="2 10" id="KW-0813">Transport</keyword>
<evidence type="ECO:0000256" key="8">
    <source>
        <dbReference type="ARBA" id="ARBA00023136"/>
    </source>
</evidence>
<feature type="chain" id="PRO_5046461766" evidence="12">
    <location>
        <begin position="22"/>
        <end position="1132"/>
    </location>
</feature>
<evidence type="ECO:0000313" key="14">
    <source>
        <dbReference type="EMBL" id="MBC5619711.1"/>
    </source>
</evidence>
<reference evidence="14 15" key="1">
    <citation type="submission" date="2020-08" db="EMBL/GenBank/DDBJ databases">
        <title>Genome public.</title>
        <authorList>
            <person name="Liu C."/>
            <person name="Sun Q."/>
        </authorList>
    </citation>
    <scope>NUCLEOTIDE SEQUENCE [LARGE SCALE GENOMIC DNA]</scope>
    <source>
        <strain evidence="14 15">NSJ-56</strain>
    </source>
</reference>
<dbReference type="InterPro" id="IPR037066">
    <property type="entry name" value="Plug_dom_sf"/>
</dbReference>
<dbReference type="InterPro" id="IPR023997">
    <property type="entry name" value="TonB-dep_OMP_SusC/RagA_CS"/>
</dbReference>
<evidence type="ECO:0000256" key="11">
    <source>
        <dbReference type="RuleBase" id="RU003357"/>
    </source>
</evidence>
<keyword evidence="6" id="KW-0408">Iron</keyword>
<dbReference type="Gene3D" id="2.40.170.20">
    <property type="entry name" value="TonB-dependent receptor, beta-barrel domain"/>
    <property type="match status" value="1"/>
</dbReference>
<keyword evidence="7 11" id="KW-0798">TonB box</keyword>
<evidence type="ECO:0000259" key="13">
    <source>
        <dbReference type="SMART" id="SM00965"/>
    </source>
</evidence>
<keyword evidence="4" id="KW-0406">Ion transport</keyword>
<dbReference type="NCBIfam" id="TIGR04056">
    <property type="entry name" value="OMP_RagA_SusC"/>
    <property type="match status" value="1"/>
</dbReference>
<evidence type="ECO:0000256" key="4">
    <source>
        <dbReference type="ARBA" id="ARBA00022496"/>
    </source>
</evidence>
<evidence type="ECO:0000256" key="10">
    <source>
        <dbReference type="PROSITE-ProRule" id="PRU01360"/>
    </source>
</evidence>
<dbReference type="InterPro" id="IPR008969">
    <property type="entry name" value="CarboxyPept-like_regulatory"/>
</dbReference>
<evidence type="ECO:0000256" key="3">
    <source>
        <dbReference type="ARBA" id="ARBA00022452"/>
    </source>
</evidence>
<evidence type="ECO:0000256" key="6">
    <source>
        <dbReference type="ARBA" id="ARBA00023004"/>
    </source>
</evidence>
<evidence type="ECO:0000256" key="5">
    <source>
        <dbReference type="ARBA" id="ARBA00022692"/>
    </source>
</evidence>
<dbReference type="Pfam" id="PF13715">
    <property type="entry name" value="CarbopepD_reg_2"/>
    <property type="match status" value="1"/>
</dbReference>
<dbReference type="SMART" id="SM00965">
    <property type="entry name" value="STN"/>
    <property type="match status" value="1"/>
</dbReference>
<dbReference type="InterPro" id="IPR023996">
    <property type="entry name" value="TonB-dep_OMP_SusC/RagA"/>
</dbReference>
<dbReference type="Gene3D" id="2.170.130.10">
    <property type="entry name" value="TonB-dependent receptor, plug domain"/>
    <property type="match status" value="1"/>
</dbReference>
<gene>
    <name evidence="14" type="ORF">H8S64_01210</name>
</gene>
<comment type="similarity">
    <text evidence="10 11">Belongs to the TonB-dependent receptor family.</text>
</comment>
<keyword evidence="12" id="KW-0732">Signal</keyword>
<dbReference type="SUPFAM" id="SSF56935">
    <property type="entry name" value="Porins"/>
    <property type="match status" value="1"/>
</dbReference>
<evidence type="ECO:0000256" key="12">
    <source>
        <dbReference type="SAM" id="SignalP"/>
    </source>
</evidence>
<dbReference type="Gene3D" id="2.60.40.1120">
    <property type="entry name" value="Carboxypeptidase-like, regulatory domain"/>
    <property type="match status" value="1"/>
</dbReference>
<keyword evidence="9 10" id="KW-0998">Cell outer membrane</keyword>
<comment type="caution">
    <text evidence="14">The sequence shown here is derived from an EMBL/GenBank/DDBJ whole genome shotgun (WGS) entry which is preliminary data.</text>
</comment>
<evidence type="ECO:0000313" key="15">
    <source>
        <dbReference type="Proteomes" id="UP000646484"/>
    </source>
</evidence>
<dbReference type="InterPro" id="IPR011662">
    <property type="entry name" value="Secretin/TonB_short_N"/>
</dbReference>
<evidence type="ECO:0000256" key="7">
    <source>
        <dbReference type="ARBA" id="ARBA00023077"/>
    </source>
</evidence>
<dbReference type="NCBIfam" id="TIGR04057">
    <property type="entry name" value="SusC_RagA_signa"/>
    <property type="match status" value="1"/>
</dbReference>
<evidence type="ECO:0000256" key="1">
    <source>
        <dbReference type="ARBA" id="ARBA00004571"/>
    </source>
</evidence>
<dbReference type="InterPro" id="IPR039426">
    <property type="entry name" value="TonB-dep_rcpt-like"/>
</dbReference>
<keyword evidence="8 10" id="KW-0472">Membrane</keyword>
<keyword evidence="4" id="KW-0410">Iron transport</keyword>
<dbReference type="Pfam" id="PF07715">
    <property type="entry name" value="Plug"/>
    <property type="match status" value="1"/>
</dbReference>
<proteinExistence type="inferred from homology"/>
<dbReference type="Pfam" id="PF07660">
    <property type="entry name" value="STN"/>
    <property type="match status" value="1"/>
</dbReference>
<dbReference type="Pfam" id="PF00593">
    <property type="entry name" value="TonB_dep_Rec_b-barrel"/>
    <property type="match status" value="1"/>
</dbReference>
<dbReference type="EMBL" id="JACOOH010000001">
    <property type="protein sequence ID" value="MBC5619711.1"/>
    <property type="molecule type" value="Genomic_DNA"/>
</dbReference>
<sequence length="1132" mass="128900">MRLCFLLICGFTFSLSANSLAQQERVTLNLKNVTVKVLLDEIQRQTKLCFIFNPLQTDQLGKLSLQVKNETVEEVLRRVLKDTDLTFKFRDELIIITRKGEKDDEKKEKTIVAQGIVKDTKGIPLPGVTVMIKGTSLGVVTDVKGAFKIALPQDTVTLVFTFVGMKTQSVKLKAGEERKDLNIVMKDDEQKIDEVVVTGYMNIKKSSFTGSATHVKKEDIMKVGASNVIDILQVFDPSLRVMRNNDMGSDPNTLPEFYVRGRSGISNVRELDALEAEDVSKYALTNNPNTPIFILDGFEVSVQKIYDMDLNRIKDITILKDAAATAMYGSRASNGVIVIETVAPKPGELTVNYNGNLEITAPDLSSYNLMNAKDKLAAEVAAGLFEPENAISYESSWDSWWRSAYSAYIKKLNYVLQGKDTYWLSQPLQTQFNHKHSVYVEGGAENIRFGVELRYDNQNGVMKESYRDRIGAGLTLDYRWKGLQVKNQVNYNVMKNENSPYGSFSDYSRKQPYAYWLNDDGSWVELISNGATSVKNPLYEAKQGNFSKNGYKEWTNNLSVNWFFNDHWMVKAQVAVTLNDAWTENFTSPTSGTYTERGQLFSKGELIKTETKTNSWDGNAFLSYNRSIGIHNINFSAGTNIKSTSTKYIYSHYRGFPDADHHSEAYAYEIVKKPTMSDNETRLLGGFAILNYSLNDIYLFDASYRFDGSSEFGTERKYAPFWSLGAGLNIHNYQYMQKYGWLNNLKVSASVGETGKSNFQPYVARNTLNAMLDDWYPTGIGASLVAMGNENLTWEKLLTWNFRADIGLFNRVMIKFDYYIKNTKDLVTEVSLPLSSGFSVYTDNIGEVENKGFEVDVNWRVYSTKDWDVSLFGNLAHNKNRLKSISETLKRYNERIDEFYAGYKEIAEGSKMQTIMSTIKKNEPYMKPYMKYEEGNSLTAIYGMKSIGINPADGQEIYVKRDGTLTYDWSSAEQQKVGDSEPWAQGAFGVNLRWRNFTMYTTFLYEWGGDAYNSTLISNVENVDLNAYNADYRVVLDRWQEPGDVSPLKALKDRYNVTRPTSRFVQKNNFVNFNSLSLSYDFNRELIRRVGLSTLKLQFNMKDIDTWSTIKQEMGLSYPFARTFTFTLNASF</sequence>
<dbReference type="SUPFAM" id="SSF49464">
    <property type="entry name" value="Carboxypeptidase regulatory domain-like"/>
    <property type="match status" value="1"/>
</dbReference>
<keyword evidence="3 10" id="KW-1134">Transmembrane beta strand</keyword>
<name>A0ABR7CVL1_9BACT</name>
<keyword evidence="5 10" id="KW-0812">Transmembrane</keyword>
<dbReference type="InterPro" id="IPR000531">
    <property type="entry name" value="Beta-barrel_TonB"/>
</dbReference>
<protein>
    <submittedName>
        <fullName evidence="14">SusC/RagA family TonB-linked outer membrane protein</fullName>
    </submittedName>
</protein>
<dbReference type="Proteomes" id="UP000646484">
    <property type="component" value="Unassembled WGS sequence"/>
</dbReference>
<feature type="signal peptide" evidence="12">
    <location>
        <begin position="1"/>
        <end position="21"/>
    </location>
</feature>
<accession>A0ABR7CVL1</accession>
<evidence type="ECO:0000256" key="9">
    <source>
        <dbReference type="ARBA" id="ARBA00023237"/>
    </source>
</evidence>
<comment type="subcellular location">
    <subcellularLocation>
        <location evidence="1 10">Cell outer membrane</location>
        <topology evidence="1 10">Multi-pass membrane protein</topology>
    </subcellularLocation>
</comment>